<proteinExistence type="predicted"/>
<accession>A0AC35GDU7</accession>
<organism evidence="1 2">
    <name type="scientific">Panagrolaimus sp. PS1159</name>
    <dbReference type="NCBI Taxonomy" id="55785"/>
    <lineage>
        <taxon>Eukaryota</taxon>
        <taxon>Metazoa</taxon>
        <taxon>Ecdysozoa</taxon>
        <taxon>Nematoda</taxon>
        <taxon>Chromadorea</taxon>
        <taxon>Rhabditida</taxon>
        <taxon>Tylenchina</taxon>
        <taxon>Panagrolaimomorpha</taxon>
        <taxon>Panagrolaimoidea</taxon>
        <taxon>Panagrolaimidae</taxon>
        <taxon>Panagrolaimus</taxon>
    </lineage>
</organism>
<reference evidence="2" key="1">
    <citation type="submission" date="2022-11" db="UniProtKB">
        <authorList>
            <consortium name="WormBaseParasite"/>
        </authorList>
    </citation>
    <scope>IDENTIFICATION</scope>
</reference>
<dbReference type="WBParaSite" id="PS1159_v2.g417.t1">
    <property type="protein sequence ID" value="PS1159_v2.g417.t1"/>
    <property type="gene ID" value="PS1159_v2.g417"/>
</dbReference>
<evidence type="ECO:0000313" key="1">
    <source>
        <dbReference type="Proteomes" id="UP000887580"/>
    </source>
</evidence>
<dbReference type="Proteomes" id="UP000887580">
    <property type="component" value="Unplaced"/>
</dbReference>
<evidence type="ECO:0000313" key="2">
    <source>
        <dbReference type="WBParaSite" id="PS1159_v2.g417.t1"/>
    </source>
</evidence>
<name>A0AC35GDU7_9BILA</name>
<protein>
    <submittedName>
        <fullName evidence="2">BTB domain-containing protein</fullName>
    </submittedName>
</protein>
<sequence>MDKISYEDIFGSPPTMDERILYYQFLLSKPIKKEITKSVMIFPEYRFEKGASQSKSLIIPVLIDPKNLISENFEIKIKGMFIIERTEYPIISTISNKELWEGKEKDFEIIVAFGKNDAKTVKIHKQLLIIQSQYFEGMFRSGMKETISNTLKIIDFDFKTVNAAVQFFYGQQIPDTTSIKELFELLRFADKYFVDNLTDYITTFISYRLTPSNTLEILNASINSNFAMKLQQICNDFLVVCHDQKIEDKQYVE</sequence>